<name>A0AAN4Z224_9BILA</name>
<reference evidence="3" key="1">
    <citation type="submission" date="2022-10" db="EMBL/GenBank/DDBJ databases">
        <title>Genome assembly of Pristionchus species.</title>
        <authorList>
            <person name="Yoshida K."/>
            <person name="Sommer R.J."/>
        </authorList>
    </citation>
    <scope>NUCLEOTIDE SEQUENCE [LARGE SCALE GENOMIC DNA]</scope>
    <source>
        <strain evidence="3">RS5460</strain>
    </source>
</reference>
<evidence type="ECO:0000256" key="1">
    <source>
        <dbReference type="SAM" id="MobiDB-lite"/>
    </source>
</evidence>
<proteinExistence type="predicted"/>
<dbReference type="EMBL" id="BTRK01000001">
    <property type="protein sequence ID" value="GMR32416.1"/>
    <property type="molecule type" value="Genomic_DNA"/>
</dbReference>
<feature type="non-terminal residue" evidence="2">
    <location>
        <position position="301"/>
    </location>
</feature>
<feature type="region of interest" description="Disordered" evidence="1">
    <location>
        <begin position="55"/>
        <end position="80"/>
    </location>
</feature>
<organism evidence="2 3">
    <name type="scientific">Pristionchus mayeri</name>
    <dbReference type="NCBI Taxonomy" id="1317129"/>
    <lineage>
        <taxon>Eukaryota</taxon>
        <taxon>Metazoa</taxon>
        <taxon>Ecdysozoa</taxon>
        <taxon>Nematoda</taxon>
        <taxon>Chromadorea</taxon>
        <taxon>Rhabditida</taxon>
        <taxon>Rhabditina</taxon>
        <taxon>Diplogasteromorpha</taxon>
        <taxon>Diplogasteroidea</taxon>
        <taxon>Neodiplogasteridae</taxon>
        <taxon>Pristionchus</taxon>
    </lineage>
</organism>
<evidence type="ECO:0000313" key="2">
    <source>
        <dbReference type="EMBL" id="GMR32416.1"/>
    </source>
</evidence>
<feature type="region of interest" description="Disordered" evidence="1">
    <location>
        <begin position="158"/>
        <end position="207"/>
    </location>
</feature>
<evidence type="ECO:0000313" key="3">
    <source>
        <dbReference type="Proteomes" id="UP001328107"/>
    </source>
</evidence>
<dbReference type="AlphaFoldDB" id="A0AAN4Z224"/>
<feature type="compositionally biased region" description="Basic and acidic residues" evidence="1">
    <location>
        <begin position="188"/>
        <end position="207"/>
    </location>
</feature>
<gene>
    <name evidence="2" type="ORF">PMAYCL1PPCAC_02611</name>
</gene>
<accession>A0AAN4Z224</accession>
<dbReference type="Proteomes" id="UP001328107">
    <property type="component" value="Unassembled WGS sequence"/>
</dbReference>
<sequence length="301" mass="34316">MGEGGGDFQSFVHLPSLLVVIDGDSSRTVRDHEKKTTNDRHRLKEVVLHEVAVETVRGHSPPRVDPQIESEQPDDESEGRQLRLVPNRHQHNQCSSHHEFDHLKEGHLEVDEREKHEDEEDATGEEHVRLGFVLVSHGGHSCEERLLLLEGLCEEEKQTSSHSDVPGEELHVPEDVVGDGLEEDDESKESTRNRHLQREHDHDDGHELAEEVVDDEARSEEVTTTPRFLHELSLVIPLIPHSDSIFDERRHEAESSDVREVVTSVAHDIIRHVLGLSEQSILGSRRPELVHHWRTITCREG</sequence>
<feature type="compositionally biased region" description="Acidic residues" evidence="1">
    <location>
        <begin position="176"/>
        <end position="187"/>
    </location>
</feature>
<protein>
    <submittedName>
        <fullName evidence="2">Uncharacterized protein</fullName>
    </submittedName>
</protein>
<comment type="caution">
    <text evidence="2">The sequence shown here is derived from an EMBL/GenBank/DDBJ whole genome shotgun (WGS) entry which is preliminary data.</text>
</comment>
<keyword evidence="3" id="KW-1185">Reference proteome</keyword>